<dbReference type="Proteomes" id="UP000005237">
    <property type="component" value="Unassembled WGS sequence"/>
</dbReference>
<accession>A0A8R1DLF0</accession>
<keyword evidence="3" id="KW-0812">Transmembrane</keyword>
<name>A0A8R1DLF0_CAEJA</name>
<feature type="transmembrane region" description="Helical" evidence="3">
    <location>
        <begin position="93"/>
        <end position="118"/>
    </location>
</feature>
<comment type="catalytic activity">
    <reaction evidence="1">
        <text>O-phospho-L-threonyl-[protein] + H2O = L-threonyl-[protein] + phosphate</text>
        <dbReference type="Rhea" id="RHEA:47004"/>
        <dbReference type="Rhea" id="RHEA-COMP:11060"/>
        <dbReference type="Rhea" id="RHEA-COMP:11605"/>
        <dbReference type="ChEBI" id="CHEBI:15377"/>
        <dbReference type="ChEBI" id="CHEBI:30013"/>
        <dbReference type="ChEBI" id="CHEBI:43474"/>
        <dbReference type="ChEBI" id="CHEBI:61977"/>
        <dbReference type="EC" id="3.1.3.16"/>
    </reaction>
</comment>
<dbReference type="AlphaFoldDB" id="A0A8R1DLF0"/>
<dbReference type="Pfam" id="PF00149">
    <property type="entry name" value="Metallophos"/>
    <property type="match status" value="1"/>
</dbReference>
<feature type="transmembrane region" description="Helical" evidence="3">
    <location>
        <begin position="214"/>
        <end position="237"/>
    </location>
</feature>
<dbReference type="EC" id="3.1.3.16" evidence="1"/>
<dbReference type="GO" id="GO:0005737">
    <property type="term" value="C:cytoplasm"/>
    <property type="evidence" value="ECO:0007669"/>
    <property type="project" value="TreeGrafter"/>
</dbReference>
<dbReference type="Gene3D" id="3.60.21.10">
    <property type="match status" value="1"/>
</dbReference>
<comment type="similarity">
    <text evidence="1">Belongs to the PPP phosphatase family.</text>
</comment>
<evidence type="ECO:0000313" key="6">
    <source>
        <dbReference type="Proteomes" id="UP000005237"/>
    </source>
</evidence>
<dbReference type="InterPro" id="IPR050341">
    <property type="entry name" value="PP1_catalytic_subunit"/>
</dbReference>
<dbReference type="CDD" id="cd00144">
    <property type="entry name" value="MPP_PPP_family"/>
    <property type="match status" value="1"/>
</dbReference>
<dbReference type="InterPro" id="IPR019425">
    <property type="entry name" value="7TM_GPCR_serpentine_rcpt_Srt"/>
</dbReference>
<dbReference type="PANTHER" id="PTHR11668">
    <property type="entry name" value="SERINE/THREONINE PROTEIN PHOSPHATASE"/>
    <property type="match status" value="1"/>
</dbReference>
<evidence type="ECO:0000256" key="2">
    <source>
        <dbReference type="SAM" id="MobiDB-lite"/>
    </source>
</evidence>
<evidence type="ECO:0000256" key="1">
    <source>
        <dbReference type="RuleBase" id="RU004273"/>
    </source>
</evidence>
<reference evidence="6" key="1">
    <citation type="submission" date="2010-08" db="EMBL/GenBank/DDBJ databases">
        <authorList>
            <consortium name="Caenorhabditis japonica Sequencing Consortium"/>
            <person name="Wilson R.K."/>
        </authorList>
    </citation>
    <scope>NUCLEOTIDE SEQUENCE [LARGE SCALE GENOMIC DNA]</scope>
    <source>
        <strain evidence="6">DF5081</strain>
    </source>
</reference>
<feature type="transmembrane region" description="Helical" evidence="3">
    <location>
        <begin position="54"/>
        <end position="72"/>
    </location>
</feature>
<feature type="transmembrane region" description="Helical" evidence="3">
    <location>
        <begin position="138"/>
        <end position="163"/>
    </location>
</feature>
<dbReference type="GO" id="GO:0004722">
    <property type="term" value="F:protein serine/threonine phosphatase activity"/>
    <property type="evidence" value="ECO:0007669"/>
    <property type="project" value="UniProtKB-EC"/>
</dbReference>
<feature type="transmembrane region" description="Helical" evidence="3">
    <location>
        <begin position="184"/>
        <end position="202"/>
    </location>
</feature>
<reference evidence="5" key="2">
    <citation type="submission" date="2022-06" db="UniProtKB">
        <authorList>
            <consortium name="EnsemblMetazoa"/>
        </authorList>
    </citation>
    <scope>IDENTIFICATION</scope>
    <source>
        <strain evidence="5">DF5081</strain>
    </source>
</reference>
<feature type="domain" description="Serine/threonine specific protein phosphatases" evidence="4">
    <location>
        <begin position="366"/>
        <end position="371"/>
    </location>
</feature>
<dbReference type="InterPro" id="IPR006186">
    <property type="entry name" value="Ser/Thr-sp_prot-phosphatase"/>
</dbReference>
<evidence type="ECO:0000313" key="5">
    <source>
        <dbReference type="EnsemblMetazoa" id="CJA05131b.1"/>
    </source>
</evidence>
<feature type="region of interest" description="Disordered" evidence="2">
    <location>
        <begin position="555"/>
        <end position="625"/>
    </location>
</feature>
<proteinExistence type="inferred from homology"/>
<dbReference type="PROSITE" id="PS00125">
    <property type="entry name" value="SER_THR_PHOSPHATASE"/>
    <property type="match status" value="1"/>
</dbReference>
<organism evidence="5 6">
    <name type="scientific">Caenorhabditis japonica</name>
    <dbReference type="NCBI Taxonomy" id="281687"/>
    <lineage>
        <taxon>Eukaryota</taxon>
        <taxon>Metazoa</taxon>
        <taxon>Ecdysozoa</taxon>
        <taxon>Nematoda</taxon>
        <taxon>Chromadorea</taxon>
        <taxon>Rhabditida</taxon>
        <taxon>Rhabditina</taxon>
        <taxon>Rhabditomorpha</taxon>
        <taxon>Rhabditoidea</taxon>
        <taxon>Rhabditidae</taxon>
        <taxon>Peloderinae</taxon>
        <taxon>Caenorhabditis</taxon>
    </lineage>
</organism>
<dbReference type="GO" id="GO:0005634">
    <property type="term" value="C:nucleus"/>
    <property type="evidence" value="ECO:0007669"/>
    <property type="project" value="TreeGrafter"/>
</dbReference>
<dbReference type="EnsemblMetazoa" id="CJA05131b.1">
    <property type="protein sequence ID" value="CJA05131b.1"/>
    <property type="gene ID" value="WBGene00124335"/>
</dbReference>
<dbReference type="InterPro" id="IPR004843">
    <property type="entry name" value="Calcineurin-like_PHP"/>
</dbReference>
<evidence type="ECO:0000259" key="4">
    <source>
        <dbReference type="PROSITE" id="PS00125"/>
    </source>
</evidence>
<feature type="compositionally biased region" description="Polar residues" evidence="2">
    <location>
        <begin position="562"/>
        <end position="571"/>
    </location>
</feature>
<keyword evidence="3" id="KW-0472">Membrane</keyword>
<dbReference type="SUPFAM" id="SSF81321">
    <property type="entry name" value="Family A G protein-coupled receptor-like"/>
    <property type="match status" value="1"/>
</dbReference>
<protein>
    <recommendedName>
        <fullName evidence="1">Serine/threonine-protein phosphatase</fullName>
        <ecNumber evidence="1">3.1.3.16</ecNumber>
    </recommendedName>
</protein>
<dbReference type="Pfam" id="PF10321">
    <property type="entry name" value="7TM_GPCR_Srt"/>
    <property type="match status" value="1"/>
</dbReference>
<feature type="compositionally biased region" description="Basic and acidic residues" evidence="2">
    <location>
        <begin position="572"/>
        <end position="625"/>
    </location>
</feature>
<dbReference type="CDD" id="cd00637">
    <property type="entry name" value="7tm_classA_rhodopsin-like"/>
    <property type="match status" value="1"/>
</dbReference>
<feature type="transmembrane region" description="Helical" evidence="3">
    <location>
        <begin position="28"/>
        <end position="48"/>
    </location>
</feature>
<keyword evidence="1" id="KW-0378">Hydrolase</keyword>
<dbReference type="PANTHER" id="PTHR11668:SF491">
    <property type="entry name" value="SERINE_THREONINE-PROTEIN PHOSPHATASE"/>
    <property type="match status" value="1"/>
</dbReference>
<dbReference type="SUPFAM" id="SSF56300">
    <property type="entry name" value="Metallo-dependent phosphatases"/>
    <property type="match status" value="1"/>
</dbReference>
<dbReference type="SMART" id="SM00156">
    <property type="entry name" value="PP2Ac"/>
    <property type="match status" value="1"/>
</dbReference>
<dbReference type="PRINTS" id="PR00114">
    <property type="entry name" value="STPHPHTASE"/>
</dbReference>
<sequence>MATLLPPYSTDIPEEAATESGRTSQTDWIVGILMMIVSFACAAAYYVILVAMGVIATPCYVAYAILTIFLSFNRFIQLSSPSLDKYFFGGNRWMIWIGLAAAWCFLFMLSLSSPWATIRYIPDWYSWDYDYDLPLSMYVQRVEMCVEIGGIFVSAFFYSLIVYQLIRTKKRFLISKSYNTEIKVLIQASAITVYCTVLNVLWHNYQWMLPANLWSYTALNFMWIFNSGVYPLIYFIVNNSTTTQISAAPAPLAQKASTTTLAKTVEKKDCDPNPYNITKEEDDAFDLPKMIKALLQKPKLLEDDDDGDEDKEKKEQKAYTIAACGAPTKNKYLFLGDYIDRGMFSLEVICLLFALKLACPRKMFLLRGNHELVAINKHYGFYQEIRNRLKDRSDQLHEHFNLVFSYMPLAARVSNRILCMHGGISEQLEDISRINDIKLPLPAVKHIPIARDLLWADPDKDAKGFQPNTIRAISCIFGPAEVAAACEKLKIDLIVRGHQVVEYGYAFFADRRLITVFSASRYQEELHNYAAVVCVNRFLELSFVQLKPEDFEKIRDEKGEQNPEQVTNNVESKQETKPADPKAAEKPNEAPKVEAKKEEKPKEDDKTDKVPEKGQLKTAEKTKNG</sequence>
<dbReference type="InterPro" id="IPR029052">
    <property type="entry name" value="Metallo-depent_PP-like"/>
</dbReference>
<keyword evidence="3" id="KW-1133">Transmembrane helix</keyword>
<evidence type="ECO:0000256" key="3">
    <source>
        <dbReference type="SAM" id="Phobius"/>
    </source>
</evidence>
<keyword evidence="6" id="KW-1185">Reference proteome</keyword>